<dbReference type="EMBL" id="CAGS01000201">
    <property type="protein sequence ID" value="CCF83882.1"/>
    <property type="molecule type" value="Genomic_DNA"/>
</dbReference>
<evidence type="ECO:0000256" key="1">
    <source>
        <dbReference type="SAM" id="MobiDB-lite"/>
    </source>
</evidence>
<accession>I4EGS0</accession>
<name>I4EGS0_9BACT</name>
<gene>
    <name evidence="2" type="ORF">NITHO_280025</name>
</gene>
<keyword evidence="3" id="KW-1185">Reference proteome</keyword>
<sequence>MPRASRQGCVPAVPGTNQERGRRGDSTTLALKLGAVGRDRIVAPCLPDSARLPAVAQQGLACSQR</sequence>
<feature type="region of interest" description="Disordered" evidence="1">
    <location>
        <begin position="1"/>
        <end position="26"/>
    </location>
</feature>
<dbReference type="AlphaFoldDB" id="I4EGS0"/>
<evidence type="ECO:0000313" key="3">
    <source>
        <dbReference type="Proteomes" id="UP000004221"/>
    </source>
</evidence>
<protein>
    <submittedName>
        <fullName evidence="2">Uncharacterized protein</fullName>
    </submittedName>
</protein>
<reference evidence="2 3" key="1">
    <citation type="journal article" date="2012" name="ISME J.">
        <title>Nitrification expanded: discovery, physiology and genomics of a nitrite-oxidizing bacterium from the phylum Chloroflexi.</title>
        <authorList>
            <person name="Sorokin D.Y."/>
            <person name="Lucker S."/>
            <person name="Vejmelkova D."/>
            <person name="Kostrikina N.A."/>
            <person name="Kleerebezem R."/>
            <person name="Rijpstra W.I."/>
            <person name="Damste J.S."/>
            <person name="Le Paslier D."/>
            <person name="Muyzer G."/>
            <person name="Wagner M."/>
            <person name="van Loosdrecht M.C."/>
            <person name="Daims H."/>
        </authorList>
    </citation>
    <scope>NUCLEOTIDE SEQUENCE [LARGE SCALE GENOMIC DNA]</scope>
    <source>
        <strain evidence="3">none</strain>
    </source>
</reference>
<organism evidence="2 3">
    <name type="scientific">Nitrolancea hollandica Lb</name>
    <dbReference type="NCBI Taxonomy" id="1129897"/>
    <lineage>
        <taxon>Bacteria</taxon>
        <taxon>Pseudomonadati</taxon>
        <taxon>Thermomicrobiota</taxon>
        <taxon>Thermomicrobia</taxon>
        <taxon>Sphaerobacterales</taxon>
        <taxon>Sphaerobacterineae</taxon>
        <taxon>Sphaerobacteraceae</taxon>
        <taxon>Nitrolancea</taxon>
    </lineage>
</organism>
<proteinExistence type="predicted"/>
<evidence type="ECO:0000313" key="2">
    <source>
        <dbReference type="EMBL" id="CCF83882.1"/>
    </source>
</evidence>
<comment type="caution">
    <text evidence="2">The sequence shown here is derived from an EMBL/GenBank/DDBJ whole genome shotgun (WGS) entry which is preliminary data.</text>
</comment>
<dbReference type="Proteomes" id="UP000004221">
    <property type="component" value="Unassembled WGS sequence"/>
</dbReference>